<dbReference type="GO" id="GO:0050355">
    <property type="term" value="F:inorganic triphosphate phosphatase activity"/>
    <property type="evidence" value="ECO:0007669"/>
    <property type="project" value="InterPro"/>
</dbReference>
<dbReference type="InterPro" id="IPR033469">
    <property type="entry name" value="CYTH-like_dom_sf"/>
</dbReference>
<dbReference type="EMBL" id="RBIN01000002">
    <property type="protein sequence ID" value="RKR06734.1"/>
    <property type="molecule type" value="Genomic_DNA"/>
</dbReference>
<dbReference type="PANTHER" id="PTHR39569:SF1">
    <property type="entry name" value="INORGANIC TRIPHOSPHATASE"/>
    <property type="match status" value="1"/>
</dbReference>
<evidence type="ECO:0000313" key="2">
    <source>
        <dbReference type="EMBL" id="RKR06734.1"/>
    </source>
</evidence>
<dbReference type="RefSeq" id="WP_121171370.1">
    <property type="nucleotide sequence ID" value="NZ_RBIN01000002.1"/>
</dbReference>
<dbReference type="SMART" id="SM01118">
    <property type="entry name" value="CYTH"/>
    <property type="match status" value="1"/>
</dbReference>
<protein>
    <submittedName>
        <fullName evidence="2">CYTH domain-containing protein</fullName>
    </submittedName>
</protein>
<evidence type="ECO:0000259" key="1">
    <source>
        <dbReference type="PROSITE" id="PS51707"/>
    </source>
</evidence>
<dbReference type="CDD" id="cd07756">
    <property type="entry name" value="CYTH-like_Pase_CHAD"/>
    <property type="match status" value="1"/>
</dbReference>
<accession>A0A420WZM6</accession>
<dbReference type="AlphaFoldDB" id="A0A420WZM6"/>
<dbReference type="InterPro" id="IPR039013">
    <property type="entry name" value="YgiF"/>
</dbReference>
<dbReference type="PANTHER" id="PTHR39569">
    <property type="entry name" value="INORGANIC TRIPHOSPHATASE"/>
    <property type="match status" value="1"/>
</dbReference>
<dbReference type="SUPFAM" id="SSF55154">
    <property type="entry name" value="CYTH-like phosphatases"/>
    <property type="match status" value="1"/>
</dbReference>
<keyword evidence="3" id="KW-1185">Reference proteome</keyword>
<dbReference type="Proteomes" id="UP000281975">
    <property type="component" value="Unassembled WGS sequence"/>
</dbReference>
<evidence type="ECO:0000313" key="3">
    <source>
        <dbReference type="Proteomes" id="UP000281975"/>
    </source>
</evidence>
<reference evidence="2 3" key="1">
    <citation type="submission" date="2018-10" db="EMBL/GenBank/DDBJ databases">
        <title>Genomic Encyclopedia of Type Strains, Phase IV (KMG-IV): sequencing the most valuable type-strain genomes for metagenomic binning, comparative biology and taxonomic classification.</title>
        <authorList>
            <person name="Goeker M."/>
        </authorList>
    </citation>
    <scope>NUCLEOTIDE SEQUENCE [LARGE SCALE GENOMIC DNA]</scope>
    <source>
        <strain evidence="2 3">DSM 23229</strain>
    </source>
</reference>
<dbReference type="GO" id="GO:0046872">
    <property type="term" value="F:metal ion binding"/>
    <property type="evidence" value="ECO:0007669"/>
    <property type="project" value="TreeGrafter"/>
</dbReference>
<gene>
    <name evidence="2" type="ORF">C7446_0729</name>
</gene>
<dbReference type="Pfam" id="PF01928">
    <property type="entry name" value="CYTH"/>
    <property type="match status" value="1"/>
</dbReference>
<dbReference type="InterPro" id="IPR023577">
    <property type="entry name" value="CYTH_domain"/>
</dbReference>
<dbReference type="Gene3D" id="2.40.320.10">
    <property type="entry name" value="Hypothetical Protein Pfu-838710-001"/>
    <property type="match status" value="1"/>
</dbReference>
<organism evidence="2 3">
    <name type="scientific">Kushneria sinocarnis</name>
    <dbReference type="NCBI Taxonomy" id="595502"/>
    <lineage>
        <taxon>Bacteria</taxon>
        <taxon>Pseudomonadati</taxon>
        <taxon>Pseudomonadota</taxon>
        <taxon>Gammaproteobacteria</taxon>
        <taxon>Oceanospirillales</taxon>
        <taxon>Halomonadaceae</taxon>
        <taxon>Kushneria</taxon>
    </lineage>
</organism>
<dbReference type="OrthoDB" id="3034217at2"/>
<sequence>MLNTDSPREIELKLALGPEAERLLPAHPRLAGRTARIHQLTNTYFDTPDRDLEQARVALRLRRDGDRVVQTVKTAGQGHGGLHARGEWEWPLDGETLDTDGLARLGLPVFEQASVREALVPVYRTDFERRTWQLSLDADNSVEVAFDRGEILAGEHRTPIYELELELHGSDPALLWQLAEALAESVPLRPANTSKAERAVALREQRWPLPECALDTPDHCVERAFTALDAWHDTGETRYLFTARRAFDSLTRHDDPILTGLAARLADRLNRPAWLDSTFGTLSLTLLAHLRQTAPAG</sequence>
<name>A0A420WZM6_9GAMM</name>
<feature type="domain" description="CYTH" evidence="1">
    <location>
        <begin position="7"/>
        <end position="206"/>
    </location>
</feature>
<proteinExistence type="predicted"/>
<dbReference type="PROSITE" id="PS51707">
    <property type="entry name" value="CYTH"/>
    <property type="match status" value="1"/>
</dbReference>
<comment type="caution">
    <text evidence="2">The sequence shown here is derived from an EMBL/GenBank/DDBJ whole genome shotgun (WGS) entry which is preliminary data.</text>
</comment>